<dbReference type="PRINTS" id="PR00320">
    <property type="entry name" value="GPROTEINBRPT"/>
</dbReference>
<dbReference type="Gene3D" id="2.130.10.10">
    <property type="entry name" value="YVTN repeat-like/Quinoprotein amine dehydrogenase"/>
    <property type="match status" value="2"/>
</dbReference>
<dbReference type="InterPro" id="IPR011009">
    <property type="entry name" value="Kinase-like_dom_sf"/>
</dbReference>
<comment type="caution">
    <text evidence="12">The sequence shown here is derived from an EMBL/GenBank/DDBJ whole genome shotgun (WGS) entry which is preliminary data.</text>
</comment>
<dbReference type="InterPro" id="IPR020472">
    <property type="entry name" value="WD40_PAC1"/>
</dbReference>
<reference evidence="12" key="1">
    <citation type="submission" date="2021-02" db="EMBL/GenBank/DDBJ databases">
        <authorList>
            <person name="Dougan E. K."/>
            <person name="Rhodes N."/>
            <person name="Thang M."/>
            <person name="Chan C."/>
        </authorList>
    </citation>
    <scope>NUCLEOTIDE SEQUENCE</scope>
</reference>
<organism evidence="12 13">
    <name type="scientific">Symbiodinium pilosum</name>
    <name type="common">Dinoflagellate</name>
    <dbReference type="NCBI Taxonomy" id="2952"/>
    <lineage>
        <taxon>Eukaryota</taxon>
        <taxon>Sar</taxon>
        <taxon>Alveolata</taxon>
        <taxon>Dinophyceae</taxon>
        <taxon>Suessiales</taxon>
        <taxon>Symbiodiniaceae</taxon>
        <taxon>Symbiodinium</taxon>
    </lineage>
</organism>
<dbReference type="PROSITE" id="PS50294">
    <property type="entry name" value="WD_REPEATS_REGION"/>
    <property type="match status" value="2"/>
</dbReference>
<dbReference type="SUPFAM" id="SSF50978">
    <property type="entry name" value="WD40 repeat-like"/>
    <property type="match status" value="1"/>
</dbReference>
<dbReference type="InterPro" id="IPR001680">
    <property type="entry name" value="WD40_rpt"/>
</dbReference>
<feature type="non-terminal residue" evidence="12">
    <location>
        <position position="1043"/>
    </location>
</feature>
<evidence type="ECO:0000256" key="8">
    <source>
        <dbReference type="PROSITE-ProRule" id="PRU10141"/>
    </source>
</evidence>
<feature type="compositionally biased region" description="Basic and acidic residues" evidence="9">
    <location>
        <begin position="1010"/>
        <end position="1019"/>
    </location>
</feature>
<keyword evidence="3" id="KW-0677">Repeat</keyword>
<feature type="repeat" description="WD" evidence="7">
    <location>
        <begin position="359"/>
        <end position="380"/>
    </location>
</feature>
<dbReference type="SUPFAM" id="SSF56112">
    <property type="entry name" value="Protein kinase-like (PK-like)"/>
    <property type="match status" value="1"/>
</dbReference>
<dbReference type="PANTHER" id="PTHR11909">
    <property type="entry name" value="CASEIN KINASE-RELATED"/>
    <property type="match status" value="1"/>
</dbReference>
<keyword evidence="4 8" id="KW-0547">Nucleotide-binding</keyword>
<dbReference type="InterPro" id="IPR017441">
    <property type="entry name" value="Protein_kinase_ATP_BS"/>
</dbReference>
<dbReference type="PROSITE" id="PS00678">
    <property type="entry name" value="WD_REPEATS_1"/>
    <property type="match status" value="3"/>
</dbReference>
<evidence type="ECO:0000256" key="4">
    <source>
        <dbReference type="ARBA" id="ARBA00022741"/>
    </source>
</evidence>
<dbReference type="CDD" id="cd14016">
    <property type="entry name" value="STKc_CK1"/>
    <property type="match status" value="1"/>
</dbReference>
<dbReference type="CDD" id="cd00200">
    <property type="entry name" value="WD40"/>
    <property type="match status" value="1"/>
</dbReference>
<dbReference type="Pfam" id="PF00400">
    <property type="entry name" value="WD40"/>
    <property type="match status" value="4"/>
</dbReference>
<keyword evidence="5 8" id="KW-0067">ATP-binding</keyword>
<feature type="domain" description="Ubiquitin-like" evidence="11">
    <location>
        <begin position="284"/>
        <end position="352"/>
    </location>
</feature>
<dbReference type="InterPro" id="IPR000719">
    <property type="entry name" value="Prot_kinase_dom"/>
</dbReference>
<evidence type="ECO:0000256" key="3">
    <source>
        <dbReference type="ARBA" id="ARBA00022737"/>
    </source>
</evidence>
<dbReference type="InterPro" id="IPR036322">
    <property type="entry name" value="WD40_repeat_dom_sf"/>
</dbReference>
<dbReference type="PROSITE" id="PS50011">
    <property type="entry name" value="PROTEIN_KINASE_DOM"/>
    <property type="match status" value="1"/>
</dbReference>
<feature type="repeat" description="WD" evidence="7">
    <location>
        <begin position="423"/>
        <end position="464"/>
    </location>
</feature>
<evidence type="ECO:0000259" key="11">
    <source>
        <dbReference type="PROSITE" id="PS50053"/>
    </source>
</evidence>
<dbReference type="AlphaFoldDB" id="A0A812RJ07"/>
<protein>
    <recommendedName>
        <fullName evidence="6">Casein kinase I</fullName>
        <ecNumber evidence="1">2.7.11.1</ecNumber>
    </recommendedName>
</protein>
<evidence type="ECO:0000256" key="6">
    <source>
        <dbReference type="ARBA" id="ARBA00023860"/>
    </source>
</evidence>
<dbReference type="InterPro" id="IPR050235">
    <property type="entry name" value="CK1_Ser-Thr_kinase"/>
</dbReference>
<feature type="compositionally biased region" description="Basic and acidic residues" evidence="9">
    <location>
        <begin position="984"/>
        <end position="994"/>
    </location>
</feature>
<feature type="region of interest" description="Disordered" evidence="9">
    <location>
        <begin position="984"/>
        <end position="1043"/>
    </location>
</feature>
<sequence>MLLQEQPLVLQPMQLLPPDPSDTGRIARRTYKPNGPTFEKTKAEDPPAGRLRQFQDIRDARDWAGLEPEAWDAVCDQCGGFADLWQLAQISPEKLRKAIISARIARVDQQGRPAAVAALHGAAPLPSFRALCPVEAAQVGLIWRLAQAIAGEGPVKVSDQNLPEEQHPRVQVEDAQWYEVTFDKVFIKKAPQQDARSWGWVLQGQKIQVSPKLLLDVNGREWVELTFMQLARSCPERLSSDDPLGRGFALVDGEHLGLGRLLSGPLPSKEWPQGLEEAQSTVEERVVLRRLSGERLKFQLKSGDFVASLCFRAAEVLQAPAARIRLILDGEVLNQDSLAAPLAGKEVDVVVIPPSPRAVTGCEDGSVKFWDLQAKTCLATLTGHRGSVWSVDADITARLALSGSADGSLMLWDLEREECLRSFEGHAGAVCAVAADFGRRWAASGSDDGTLRLWSFSQRSSLLTLRCPNGTPWSLVASCEGMSAVSGHEGGFVQVWDLSEEACVHSFGSYHQGLVQVVAADFAKAMAASGSDDGIFCTWDLANMNIQHMVQGQSMMSVWAIGQTFASAKRAMSGSFDGQLHVWDVKTGEATGWRGAPVCALAVDFESGHAVSGSYDGQVYVWDLTAQSGNVCSDPHSAAVRCIVASFQCSSQGHDKDSMTQRIGKVGSVYCLGRKLGSGSFGEIYYAVDSQTGKELAVKLERVDSKHPMLLYEAKLLKHLEGAQGFASVYFSDTQGDYNVMVMDLLGPSLEDLFNICRRRFTLKTLILLAEQMLYRIEYLHSKDFIHRDIKPDNFLIGGSRKTQQSQILYLIDFGLAKKYRDSKCNHIPYRDNKSMTGTARYASVNAHRGIEQSRRDDIEAIGYVLIYFCKGQLPWQGFQAATKEEKYNKIMECKQSTSVESLCKGCPLIFVTYMNYAKALRFEDRPDYAYLRRLFKELFAKEGYENDGVYDWSQPSVTESMNSSQFNKQAEARGEPQLRVREVGSKQHRHAGDEPVAEGSPMRWQGSAKETRSRHADSMRSTAPAAATDRVKSTRSHGIDSE</sequence>
<dbReference type="InterPro" id="IPR019775">
    <property type="entry name" value="WD40_repeat_CS"/>
</dbReference>
<feature type="repeat" description="WD" evidence="7">
    <location>
        <begin position="381"/>
        <end position="422"/>
    </location>
</feature>
<dbReference type="EMBL" id="CAJNIZ010020480">
    <property type="protein sequence ID" value="CAE7441107.1"/>
    <property type="molecule type" value="Genomic_DNA"/>
</dbReference>
<name>A0A812RJ07_SYMPI</name>
<dbReference type="SMART" id="SM00320">
    <property type="entry name" value="WD40"/>
    <property type="match status" value="7"/>
</dbReference>
<feature type="domain" description="Protein kinase" evidence="10">
    <location>
        <begin position="670"/>
        <end position="940"/>
    </location>
</feature>
<dbReference type="Proteomes" id="UP000649617">
    <property type="component" value="Unassembled WGS sequence"/>
</dbReference>
<gene>
    <name evidence="12" type="ORF">SPIL2461_LOCUS10743</name>
</gene>
<evidence type="ECO:0000256" key="5">
    <source>
        <dbReference type="ARBA" id="ARBA00022840"/>
    </source>
</evidence>
<dbReference type="PROSITE" id="PS00108">
    <property type="entry name" value="PROTEIN_KINASE_ST"/>
    <property type="match status" value="1"/>
</dbReference>
<dbReference type="PROSITE" id="PS50053">
    <property type="entry name" value="UBIQUITIN_2"/>
    <property type="match status" value="1"/>
</dbReference>
<evidence type="ECO:0000313" key="13">
    <source>
        <dbReference type="Proteomes" id="UP000649617"/>
    </source>
</evidence>
<evidence type="ECO:0000256" key="9">
    <source>
        <dbReference type="SAM" id="MobiDB-lite"/>
    </source>
</evidence>
<accession>A0A812RJ07</accession>
<dbReference type="InterPro" id="IPR015943">
    <property type="entry name" value="WD40/YVTN_repeat-like_dom_sf"/>
</dbReference>
<evidence type="ECO:0000259" key="10">
    <source>
        <dbReference type="PROSITE" id="PS50011"/>
    </source>
</evidence>
<dbReference type="OrthoDB" id="418886at2759"/>
<dbReference type="GO" id="GO:0004674">
    <property type="term" value="F:protein serine/threonine kinase activity"/>
    <property type="evidence" value="ECO:0007669"/>
    <property type="project" value="UniProtKB-EC"/>
</dbReference>
<feature type="region of interest" description="Disordered" evidence="9">
    <location>
        <begin position="13"/>
        <end position="47"/>
    </location>
</feature>
<dbReference type="GO" id="GO:0005524">
    <property type="term" value="F:ATP binding"/>
    <property type="evidence" value="ECO:0007669"/>
    <property type="project" value="UniProtKB-UniRule"/>
</dbReference>
<dbReference type="EC" id="2.7.11.1" evidence="1"/>
<feature type="binding site" evidence="8">
    <location>
        <position position="699"/>
    </location>
    <ligand>
        <name>ATP</name>
        <dbReference type="ChEBI" id="CHEBI:30616"/>
    </ligand>
</feature>
<evidence type="ECO:0000256" key="1">
    <source>
        <dbReference type="ARBA" id="ARBA00012513"/>
    </source>
</evidence>
<dbReference type="SMART" id="SM00220">
    <property type="entry name" value="S_TKc"/>
    <property type="match status" value="1"/>
</dbReference>
<dbReference type="Pfam" id="PF00069">
    <property type="entry name" value="Pkinase"/>
    <property type="match status" value="1"/>
</dbReference>
<keyword evidence="13" id="KW-1185">Reference proteome</keyword>
<dbReference type="PROSITE" id="PS50082">
    <property type="entry name" value="WD_REPEATS_2"/>
    <property type="match status" value="3"/>
</dbReference>
<evidence type="ECO:0000256" key="2">
    <source>
        <dbReference type="ARBA" id="ARBA00022574"/>
    </source>
</evidence>
<dbReference type="FunFam" id="1.10.510.10:FF:000596">
    <property type="entry name" value="CK1 family protein kinase"/>
    <property type="match status" value="1"/>
</dbReference>
<keyword evidence="2 7" id="KW-0853">WD repeat</keyword>
<evidence type="ECO:0000256" key="7">
    <source>
        <dbReference type="PROSITE-ProRule" id="PRU00221"/>
    </source>
</evidence>
<dbReference type="InterPro" id="IPR000626">
    <property type="entry name" value="Ubiquitin-like_dom"/>
</dbReference>
<dbReference type="Gene3D" id="1.10.510.10">
    <property type="entry name" value="Transferase(Phosphotransferase) domain 1"/>
    <property type="match status" value="1"/>
</dbReference>
<feature type="compositionally biased region" description="Basic and acidic residues" evidence="9">
    <location>
        <begin position="1030"/>
        <end position="1043"/>
    </location>
</feature>
<proteinExistence type="predicted"/>
<evidence type="ECO:0000313" key="12">
    <source>
        <dbReference type="EMBL" id="CAE7441107.1"/>
    </source>
</evidence>
<dbReference type="InterPro" id="IPR008271">
    <property type="entry name" value="Ser/Thr_kinase_AS"/>
</dbReference>
<dbReference type="PROSITE" id="PS00107">
    <property type="entry name" value="PROTEIN_KINASE_ATP"/>
    <property type="match status" value="1"/>
</dbReference>